<accession>A0A1I3GXT3</accession>
<dbReference type="InterPro" id="IPR000801">
    <property type="entry name" value="Esterase-like"/>
</dbReference>
<dbReference type="SUPFAM" id="SSF53474">
    <property type="entry name" value="alpha/beta-Hydrolases"/>
    <property type="match status" value="1"/>
</dbReference>
<dbReference type="PANTHER" id="PTHR43037">
    <property type="entry name" value="UNNAMED PRODUCT-RELATED"/>
    <property type="match status" value="1"/>
</dbReference>
<evidence type="ECO:0000313" key="3">
    <source>
        <dbReference type="EMBL" id="SFI28335.1"/>
    </source>
</evidence>
<dbReference type="PANTHER" id="PTHR43037:SF1">
    <property type="entry name" value="BLL1128 PROTEIN"/>
    <property type="match status" value="1"/>
</dbReference>
<sequence>MLSAFCLCGVLAASAAADDVVLKNGLTLHGTAVRVAGLTSAIAKQNNGGPVPNSSFWMIDDGVRRYFVFRRNVLQSEDVADLGSIVSFKMQQEKRARTAGFPSVGGFSSVQPFDEFGRRTVTLPTQKGVIPVIQAITEMRPDYSTLDSLTHVWEYNIDTRSLPTEVVQSIIEKSSDRNDPAERKAAVLFYVQAQLYDEAREELRQITERFPELKDWCAEYQRRLDEYVARRAMNEIERRQAAGQHALASQYAQKFPAAKVSADVSRRAQEIQNTYEQALADRDRVLMQLDLLQADLPPKQSDRLKSLRAILHDELHYELMDRLEPFLRATEDETVPAAEKLALAYSGWLLGNANAIVDLDETIRLWDARFQILEYLRVDQDPLRDQEILKELGEIEGISVERAALMLATLPLPFETTRPTAGELVEVEVPKVQEGPTVRYSLVLPPEYSPAHRYPLLVVLRGQRSKFAGEAKWWAGDETRPGWAQRRGYIVIAPHYCADDSGEYHPGAAEHEIVLRSLEHVRKRYRVDSDRIFLAGHAMGGDAVFDIALAHPGIFAGAIPIAGVASTLCRAYCDNDPNLAWYVVGGERDRNTLEQNSGILNQMMNHGQNMIYCDYKFRGFESFVEEQERIFEWMQSQRRTPLKEVVKWEAASLRKTDNRFYWLEADAIPDRFFPVIVGDKLPRPKTYEGSIGAKGGITVTHPGNKTTIWLSPEMFDFNNRSEVRVNLKYVYHDYIKPSLEALLTDVRKRGDREQLFWARLDL</sequence>
<keyword evidence="4" id="KW-1185">Reference proteome</keyword>
<proteinExistence type="predicted"/>
<feature type="signal peptide" evidence="2">
    <location>
        <begin position="1"/>
        <end position="17"/>
    </location>
</feature>
<dbReference type="Pfam" id="PF00756">
    <property type="entry name" value="Esterase"/>
    <property type="match status" value="1"/>
</dbReference>
<keyword evidence="1 2" id="KW-0732">Signal</keyword>
<evidence type="ECO:0000313" key="4">
    <source>
        <dbReference type="Proteomes" id="UP000199518"/>
    </source>
</evidence>
<dbReference type="Gene3D" id="3.40.50.1820">
    <property type="entry name" value="alpha/beta hydrolase"/>
    <property type="match status" value="1"/>
</dbReference>
<dbReference type="InterPro" id="IPR029058">
    <property type="entry name" value="AB_hydrolase_fold"/>
</dbReference>
<dbReference type="EMBL" id="FOQD01000007">
    <property type="protein sequence ID" value="SFI28335.1"/>
    <property type="molecule type" value="Genomic_DNA"/>
</dbReference>
<evidence type="ECO:0000256" key="2">
    <source>
        <dbReference type="SAM" id="SignalP"/>
    </source>
</evidence>
<dbReference type="STRING" id="1576369.SAMN05421753_107174"/>
<feature type="chain" id="PRO_5011624198" evidence="2">
    <location>
        <begin position="18"/>
        <end position="762"/>
    </location>
</feature>
<gene>
    <name evidence="3" type="ORF">SAMN05421753_107174</name>
</gene>
<organism evidence="3 4">
    <name type="scientific">Planctomicrobium piriforme</name>
    <dbReference type="NCBI Taxonomy" id="1576369"/>
    <lineage>
        <taxon>Bacteria</taxon>
        <taxon>Pseudomonadati</taxon>
        <taxon>Planctomycetota</taxon>
        <taxon>Planctomycetia</taxon>
        <taxon>Planctomycetales</taxon>
        <taxon>Planctomycetaceae</taxon>
        <taxon>Planctomicrobium</taxon>
    </lineage>
</organism>
<dbReference type="Proteomes" id="UP000199518">
    <property type="component" value="Unassembled WGS sequence"/>
</dbReference>
<protein>
    <submittedName>
        <fullName evidence="3">Putative esterase</fullName>
    </submittedName>
</protein>
<dbReference type="InterPro" id="IPR050955">
    <property type="entry name" value="Plant_Biomass_Hydrol_Est"/>
</dbReference>
<dbReference type="AlphaFoldDB" id="A0A1I3GXT3"/>
<reference evidence="4" key="1">
    <citation type="submission" date="2016-10" db="EMBL/GenBank/DDBJ databases">
        <authorList>
            <person name="Varghese N."/>
            <person name="Submissions S."/>
        </authorList>
    </citation>
    <scope>NUCLEOTIDE SEQUENCE [LARGE SCALE GENOMIC DNA]</scope>
    <source>
        <strain evidence="4">DSM 26348</strain>
    </source>
</reference>
<evidence type="ECO:0000256" key="1">
    <source>
        <dbReference type="ARBA" id="ARBA00022729"/>
    </source>
</evidence>
<name>A0A1I3GXT3_9PLAN</name>